<organism evidence="3 4">
    <name type="scientific">Brucella anthropi</name>
    <name type="common">Ochrobactrum anthropi</name>
    <dbReference type="NCBI Taxonomy" id="529"/>
    <lineage>
        <taxon>Bacteria</taxon>
        <taxon>Pseudomonadati</taxon>
        <taxon>Pseudomonadota</taxon>
        <taxon>Alphaproteobacteria</taxon>
        <taxon>Hyphomicrobiales</taxon>
        <taxon>Brucellaceae</taxon>
        <taxon>Brucella/Ochrobactrum group</taxon>
        <taxon>Brucella</taxon>
    </lineage>
</organism>
<gene>
    <name evidence="3" type="ORF">F9L04_08705</name>
</gene>
<dbReference type="EMBL" id="WBWS01000007">
    <property type="protein sequence ID" value="KAB2771057.1"/>
    <property type="molecule type" value="Genomic_DNA"/>
</dbReference>
<protein>
    <submittedName>
        <fullName evidence="3">GTP cyclohydrolase</fullName>
    </submittedName>
</protein>
<comment type="caution">
    <text evidence="3">The sequence shown here is derived from an EMBL/GenBank/DDBJ whole genome shotgun (WGS) entry which is preliminary data.</text>
</comment>
<dbReference type="InterPro" id="IPR005545">
    <property type="entry name" value="YCII"/>
</dbReference>
<dbReference type="PANTHER" id="PTHR37828">
    <property type="entry name" value="GSR2449 PROTEIN"/>
    <property type="match status" value="1"/>
</dbReference>
<evidence type="ECO:0000313" key="4">
    <source>
        <dbReference type="Proteomes" id="UP000481876"/>
    </source>
</evidence>
<keyword evidence="3" id="KW-0378">Hydrolase</keyword>
<evidence type="ECO:0000256" key="1">
    <source>
        <dbReference type="ARBA" id="ARBA00007689"/>
    </source>
</evidence>
<dbReference type="RefSeq" id="WP_151663448.1">
    <property type="nucleotide sequence ID" value="NZ_JAFEHG010000001.1"/>
</dbReference>
<dbReference type="AlphaFoldDB" id="A0A6L3Z9A8"/>
<dbReference type="Proteomes" id="UP000481876">
    <property type="component" value="Unassembled WGS sequence"/>
</dbReference>
<reference evidence="3 4" key="1">
    <citation type="submission" date="2019-09" db="EMBL/GenBank/DDBJ databases">
        <title>Taxonomic organization of the family Brucellaceae based on a phylogenomic approach.</title>
        <authorList>
            <person name="Leclercq S."/>
            <person name="Cloeckaert A."/>
            <person name="Zygmunt M.S."/>
        </authorList>
    </citation>
    <scope>NUCLEOTIDE SEQUENCE [LARGE SCALE GENOMIC DNA]</scope>
    <source>
        <strain evidence="3 4">LMG 3313</strain>
    </source>
</reference>
<name>A0A6L3Z9A8_BRUAN</name>
<dbReference type="SUPFAM" id="SSF54909">
    <property type="entry name" value="Dimeric alpha+beta barrel"/>
    <property type="match status" value="1"/>
</dbReference>
<accession>A0A6L3Z9A8</accession>
<proteinExistence type="inferred from homology"/>
<dbReference type="InterPro" id="IPR011008">
    <property type="entry name" value="Dimeric_a/b-barrel"/>
</dbReference>
<dbReference type="PANTHER" id="PTHR37828:SF1">
    <property type="entry name" value="YCII-RELATED DOMAIN-CONTAINING PROTEIN"/>
    <property type="match status" value="1"/>
</dbReference>
<feature type="domain" description="YCII-related" evidence="2">
    <location>
        <begin position="1"/>
        <end position="83"/>
    </location>
</feature>
<dbReference type="GO" id="GO:0016787">
    <property type="term" value="F:hydrolase activity"/>
    <property type="evidence" value="ECO:0007669"/>
    <property type="project" value="UniProtKB-KW"/>
</dbReference>
<dbReference type="Pfam" id="PF03795">
    <property type="entry name" value="YCII"/>
    <property type="match status" value="1"/>
</dbReference>
<sequence length="95" mass="10664">MFVVNLTYIKPLEEIRRHLEAHREFLDRQYADGVFLASGPKNPRNGGVILASGKVSKSELDAILRLDPFRQHGLATYDVVEFTPAKYAPPLGDLL</sequence>
<evidence type="ECO:0000313" key="3">
    <source>
        <dbReference type="EMBL" id="KAB2771057.1"/>
    </source>
</evidence>
<evidence type="ECO:0000259" key="2">
    <source>
        <dbReference type="Pfam" id="PF03795"/>
    </source>
</evidence>
<comment type="similarity">
    <text evidence="1">Belongs to the YciI family.</text>
</comment>